<reference evidence="3 6" key="1">
    <citation type="submission" date="2018-09" db="EMBL/GenBank/DDBJ databases">
        <title>Roseomonas sp. nov., isolated from feces of Tibetan antelopes in the Qinghai-Tibet plateau, China.</title>
        <authorList>
            <person name="Tian Z."/>
        </authorList>
    </citation>
    <scope>NUCLEOTIDE SEQUENCE [LARGE SCALE GENOMIC DNA]</scope>
    <source>
        <strain evidence="4 5">Z23</strain>
        <strain evidence="3 6">Z24</strain>
    </source>
</reference>
<dbReference type="PANTHER" id="PTHR42928">
    <property type="entry name" value="TRICARBOXYLATE-BINDING PROTEIN"/>
    <property type="match status" value="1"/>
</dbReference>
<comment type="caution">
    <text evidence="3">The sequence shown here is derived from an EMBL/GenBank/DDBJ whole genome shotgun (WGS) entry which is preliminary data.</text>
</comment>
<dbReference type="Gene3D" id="3.40.190.10">
    <property type="entry name" value="Periplasmic binding protein-like II"/>
    <property type="match status" value="1"/>
</dbReference>
<dbReference type="Pfam" id="PF03401">
    <property type="entry name" value="TctC"/>
    <property type="match status" value="1"/>
</dbReference>
<dbReference type="PANTHER" id="PTHR42928:SF5">
    <property type="entry name" value="BLR1237 PROTEIN"/>
    <property type="match status" value="1"/>
</dbReference>
<organism evidence="3 6">
    <name type="scientific">Teichococcus wenyumeiae</name>
    <dbReference type="NCBI Taxonomy" id="2478470"/>
    <lineage>
        <taxon>Bacteria</taxon>
        <taxon>Pseudomonadati</taxon>
        <taxon>Pseudomonadota</taxon>
        <taxon>Alphaproteobacteria</taxon>
        <taxon>Acetobacterales</taxon>
        <taxon>Roseomonadaceae</taxon>
        <taxon>Roseomonas</taxon>
    </lineage>
</organism>
<dbReference type="PIRSF" id="PIRSF017082">
    <property type="entry name" value="YflP"/>
    <property type="match status" value="1"/>
</dbReference>
<dbReference type="CDD" id="cd13578">
    <property type="entry name" value="PBP2_Bug27"/>
    <property type="match status" value="1"/>
</dbReference>
<dbReference type="OrthoDB" id="7250553at2"/>
<dbReference type="SUPFAM" id="SSF53850">
    <property type="entry name" value="Periplasmic binding protein-like II"/>
    <property type="match status" value="1"/>
</dbReference>
<dbReference type="EMBL" id="RFLX01000016">
    <property type="protein sequence ID" value="RMI19758.1"/>
    <property type="molecule type" value="Genomic_DNA"/>
</dbReference>
<protein>
    <submittedName>
        <fullName evidence="3">Tripartite tricarboxylate transporter substrate binding protein</fullName>
    </submittedName>
</protein>
<evidence type="ECO:0000256" key="1">
    <source>
        <dbReference type="ARBA" id="ARBA00006987"/>
    </source>
</evidence>
<name>A0A3A9JQD6_9PROT</name>
<dbReference type="InParanoid" id="A0A3A9JQD6"/>
<dbReference type="InterPro" id="IPR005064">
    <property type="entry name" value="BUG"/>
</dbReference>
<dbReference type="EMBL" id="RAQU01000003">
    <property type="protein sequence ID" value="RKK06156.1"/>
    <property type="molecule type" value="Genomic_DNA"/>
</dbReference>
<keyword evidence="2" id="KW-0732">Signal</keyword>
<accession>A0A3A9JQD6</accession>
<feature type="chain" id="PRO_5017245273" evidence="2">
    <location>
        <begin position="30"/>
        <end position="332"/>
    </location>
</feature>
<sequence length="332" mass="35321">MTRPHLPRRAALCLLAAPAILTLPRTARAQNNNYPSRPVSVIVPWAPGGSTDILARVLAEPLRVALGQPFVVENRSGASGNIGSAFVARSAPDGHTLLVGSMSTHAMNDALFSNMPFNGAEDFTPVALLAYVLNTMVVHPSVPANTVPEFIAYAKANPGRIAYASAGSGSTNHLCAAMFAQMAGLDMVHVPYRGGAPATLDTVAGQTQLFFSAGTQTLDHVRNGRLKLLAVTEEKRSALLPEVPTVGENLPGFEMAVWYGALGPKGMPPVLTRRLNAEMNKALMLPDVKDKMAAIGVEVVNETPAAFAERLRMDTAKWHKVIRDLGIDKTDA</sequence>
<dbReference type="RefSeq" id="WP_120636349.1">
    <property type="nucleotide sequence ID" value="NZ_RAQU01000003.1"/>
</dbReference>
<comment type="similarity">
    <text evidence="1">Belongs to the UPF0065 (bug) family.</text>
</comment>
<dbReference type="InterPro" id="IPR042100">
    <property type="entry name" value="Bug_dom1"/>
</dbReference>
<gene>
    <name evidence="3" type="ORF">D6Z83_00375</name>
    <name evidence="4" type="ORF">EBE87_19145</name>
</gene>
<keyword evidence="5" id="KW-1185">Reference proteome</keyword>
<dbReference type="Gene3D" id="3.40.190.150">
    <property type="entry name" value="Bordetella uptake gene, domain 1"/>
    <property type="match status" value="1"/>
</dbReference>
<evidence type="ECO:0000313" key="6">
    <source>
        <dbReference type="Proteomes" id="UP000278036"/>
    </source>
</evidence>
<dbReference type="Proteomes" id="UP000278036">
    <property type="component" value="Unassembled WGS sequence"/>
</dbReference>
<proteinExistence type="inferred from homology"/>
<evidence type="ECO:0000313" key="3">
    <source>
        <dbReference type="EMBL" id="RKK06156.1"/>
    </source>
</evidence>
<dbReference type="Proteomes" id="UP000274097">
    <property type="component" value="Unassembled WGS sequence"/>
</dbReference>
<dbReference type="AlphaFoldDB" id="A0A3A9JQD6"/>
<evidence type="ECO:0000313" key="4">
    <source>
        <dbReference type="EMBL" id="RMI19758.1"/>
    </source>
</evidence>
<evidence type="ECO:0000256" key="2">
    <source>
        <dbReference type="SAM" id="SignalP"/>
    </source>
</evidence>
<evidence type="ECO:0000313" key="5">
    <source>
        <dbReference type="Proteomes" id="UP000274097"/>
    </source>
</evidence>
<feature type="signal peptide" evidence="2">
    <location>
        <begin position="1"/>
        <end position="29"/>
    </location>
</feature>